<gene>
    <name evidence="1" type="ORF">Bca52824_091451</name>
</gene>
<dbReference type="Proteomes" id="UP000886595">
    <property type="component" value="Unassembled WGS sequence"/>
</dbReference>
<dbReference type="EMBL" id="JAAMPC010001591">
    <property type="protein sequence ID" value="KAG2239754.1"/>
    <property type="molecule type" value="Genomic_DNA"/>
</dbReference>
<name>A0A8X7NXM8_BRACI</name>
<keyword evidence="2" id="KW-1185">Reference proteome</keyword>
<dbReference type="AlphaFoldDB" id="A0A8X7NXM8"/>
<proteinExistence type="predicted"/>
<accession>A0A8X7NXM8</accession>
<protein>
    <submittedName>
        <fullName evidence="1">Uncharacterized protein</fullName>
    </submittedName>
</protein>
<reference evidence="1 2" key="1">
    <citation type="submission" date="2020-02" db="EMBL/GenBank/DDBJ databases">
        <authorList>
            <person name="Ma Q."/>
            <person name="Huang Y."/>
            <person name="Song X."/>
            <person name="Pei D."/>
        </authorList>
    </citation>
    <scope>NUCLEOTIDE SEQUENCE [LARGE SCALE GENOMIC DNA]</scope>
    <source>
        <strain evidence="1">Sxm20200214</strain>
        <tissue evidence="1">Leaf</tissue>
    </source>
</reference>
<evidence type="ECO:0000313" key="2">
    <source>
        <dbReference type="Proteomes" id="UP000886595"/>
    </source>
</evidence>
<organism evidence="1 2">
    <name type="scientific">Brassica carinata</name>
    <name type="common">Ethiopian mustard</name>
    <name type="synonym">Abyssinian cabbage</name>
    <dbReference type="NCBI Taxonomy" id="52824"/>
    <lineage>
        <taxon>Eukaryota</taxon>
        <taxon>Viridiplantae</taxon>
        <taxon>Streptophyta</taxon>
        <taxon>Embryophyta</taxon>
        <taxon>Tracheophyta</taxon>
        <taxon>Spermatophyta</taxon>
        <taxon>Magnoliopsida</taxon>
        <taxon>eudicotyledons</taxon>
        <taxon>Gunneridae</taxon>
        <taxon>Pentapetalae</taxon>
        <taxon>rosids</taxon>
        <taxon>malvids</taxon>
        <taxon>Brassicales</taxon>
        <taxon>Brassicaceae</taxon>
        <taxon>Brassiceae</taxon>
        <taxon>Brassica</taxon>
    </lineage>
</organism>
<comment type="caution">
    <text evidence="1">The sequence shown here is derived from an EMBL/GenBank/DDBJ whole genome shotgun (WGS) entry which is preliminary data.</text>
</comment>
<evidence type="ECO:0000313" key="1">
    <source>
        <dbReference type="EMBL" id="KAG2239754.1"/>
    </source>
</evidence>
<sequence length="186" mass="20761">MKKEVSECRLNSSSPLISPHAYQREASSSFLLSSLSIAPKGPVSLTHPPSDPPNSNLKVVFPSNLPDPPVPPNPPPDSLSFTDFLPLYDLIATVIFPHNFPDPKLCLMISYELVSLDPRFSEVYFHLCSNDFCNDMTFSPLVTAWNERSIVLKMVLFEAEAKECQVEEVFLFECPLSETTLSLLLV</sequence>